<dbReference type="Pfam" id="PF22741">
    <property type="entry name" value="PTP-NADK"/>
    <property type="match status" value="1"/>
</dbReference>
<evidence type="ECO:0000313" key="5">
    <source>
        <dbReference type="Proteomes" id="UP000769766"/>
    </source>
</evidence>
<dbReference type="AlphaFoldDB" id="A0A932FVE9"/>
<evidence type="ECO:0000259" key="3">
    <source>
        <dbReference type="PROSITE" id="PS50056"/>
    </source>
</evidence>
<dbReference type="GO" id="GO:0016791">
    <property type="term" value="F:phosphatase activity"/>
    <property type="evidence" value="ECO:0007669"/>
    <property type="project" value="TreeGrafter"/>
</dbReference>
<dbReference type="Proteomes" id="UP000769766">
    <property type="component" value="Unassembled WGS sequence"/>
</dbReference>
<evidence type="ECO:0000256" key="1">
    <source>
        <dbReference type="ARBA" id="ARBA00009580"/>
    </source>
</evidence>
<reference evidence="4" key="1">
    <citation type="submission" date="2020-07" db="EMBL/GenBank/DDBJ databases">
        <title>Huge and variable diversity of episymbiotic CPR bacteria and DPANN archaea in groundwater ecosystems.</title>
        <authorList>
            <person name="He C.Y."/>
            <person name="Keren R."/>
            <person name="Whittaker M."/>
            <person name="Farag I.F."/>
            <person name="Doudna J."/>
            <person name="Cate J.H.D."/>
            <person name="Banfield J.F."/>
        </authorList>
    </citation>
    <scope>NUCLEOTIDE SEQUENCE</scope>
    <source>
        <strain evidence="4">NC_groundwater_672_Ag_B-0.1um_62_36</strain>
    </source>
</reference>
<sequence length="204" mass="22892">MATELEPYDSGHTDPTIATSSAAPMGADAGGHPASLRNYAVVWEDKLTRSGISRDKAGWQWLWDQGVKSIVTLREENDVDYSQFGFEQVLRIPLGDKPPDLPSDEQAERFLRFIQDPPNQPVHVHCGKGKDRTGMMIALARYSVDGWPMDQALAEARVYRGGKDLLAVQAKWLNRWAARHPPGSYRLKQWPSRGRRGSDEKNGH</sequence>
<name>A0A932FVE9_UNCTE</name>
<evidence type="ECO:0000256" key="2">
    <source>
        <dbReference type="SAM" id="MobiDB-lite"/>
    </source>
</evidence>
<feature type="region of interest" description="Disordered" evidence="2">
    <location>
        <begin position="1"/>
        <end position="29"/>
    </location>
</feature>
<dbReference type="InterPro" id="IPR055214">
    <property type="entry name" value="PTP-NADK"/>
</dbReference>
<comment type="caution">
    <text evidence="4">The sequence shown here is derived from an EMBL/GenBank/DDBJ whole genome shotgun (WGS) entry which is preliminary data.</text>
</comment>
<dbReference type="PROSITE" id="PS50056">
    <property type="entry name" value="TYR_PHOSPHATASE_2"/>
    <property type="match status" value="1"/>
</dbReference>
<dbReference type="PROSITE" id="PS00383">
    <property type="entry name" value="TYR_PHOSPHATASE_1"/>
    <property type="match status" value="1"/>
</dbReference>
<dbReference type="Gene3D" id="3.90.190.10">
    <property type="entry name" value="Protein tyrosine phosphatase superfamily"/>
    <property type="match status" value="1"/>
</dbReference>
<gene>
    <name evidence="4" type="ORF">HYY20_07170</name>
</gene>
<comment type="similarity">
    <text evidence="1">Belongs to the protein-tyrosine phosphatase family.</text>
</comment>
<dbReference type="InterPro" id="IPR029021">
    <property type="entry name" value="Prot-tyrosine_phosphatase-like"/>
</dbReference>
<dbReference type="EMBL" id="JACPRF010000216">
    <property type="protein sequence ID" value="MBI2876645.1"/>
    <property type="molecule type" value="Genomic_DNA"/>
</dbReference>
<accession>A0A932FVE9</accession>
<protein>
    <submittedName>
        <fullName evidence="4">Tyrosine-protein phosphatase</fullName>
    </submittedName>
</protein>
<dbReference type="PANTHER" id="PTHR31126">
    <property type="entry name" value="TYROSINE-PROTEIN PHOSPHATASE"/>
    <property type="match status" value="1"/>
</dbReference>
<organism evidence="4 5">
    <name type="scientific">Tectimicrobiota bacterium</name>
    <dbReference type="NCBI Taxonomy" id="2528274"/>
    <lineage>
        <taxon>Bacteria</taxon>
        <taxon>Pseudomonadati</taxon>
        <taxon>Nitrospinota/Tectimicrobiota group</taxon>
        <taxon>Candidatus Tectimicrobiota</taxon>
    </lineage>
</organism>
<dbReference type="InterPro" id="IPR000387">
    <property type="entry name" value="Tyr_Pase_dom"/>
</dbReference>
<dbReference type="PANTHER" id="PTHR31126:SF1">
    <property type="entry name" value="TYROSINE SPECIFIC PROTEIN PHOSPHATASES DOMAIN-CONTAINING PROTEIN"/>
    <property type="match status" value="1"/>
</dbReference>
<proteinExistence type="inferred from homology"/>
<feature type="region of interest" description="Disordered" evidence="2">
    <location>
        <begin position="184"/>
        <end position="204"/>
    </location>
</feature>
<evidence type="ECO:0000313" key="4">
    <source>
        <dbReference type="EMBL" id="MBI2876645.1"/>
    </source>
</evidence>
<dbReference type="InterPro" id="IPR016130">
    <property type="entry name" value="Tyr_Pase_AS"/>
</dbReference>
<feature type="domain" description="Tyrosine specific protein phosphatases" evidence="3">
    <location>
        <begin position="108"/>
        <end position="162"/>
    </location>
</feature>
<dbReference type="SUPFAM" id="SSF52799">
    <property type="entry name" value="(Phosphotyrosine protein) phosphatases II"/>
    <property type="match status" value="1"/>
</dbReference>